<comment type="caution">
    <text evidence="1">The sequence shown here is derived from an EMBL/GenBank/DDBJ whole genome shotgun (WGS) entry which is preliminary data.</text>
</comment>
<sequence>MPSPARSDAGGDGAGILIGEVHTGLLLNSASLRQDMLPAVLGLLPGERVRSFERPISHAVSPELLVGVDCDLSTASGTRVRGIGTLAVRAAITGGRVLQGSAWTRLMGGHAEHRLPWSHYLARPGVVETVGRRRNHPYHADLADGFLDRTNNRKAPGIDFGAICGQIMGEVQRSPYLDRRSPFKAARTTLRWVAEESPERRIGFILGDDGSRTTRITFDGQPISAVIELCEDLALHDWLLSTLLDVIDRGMPSDGPHETMMRRIRPAVDHLIHLWMPGARVVESLLPLWESLDTKPGFTRQWDTLVNRIRDQLALRTLTLLSASAEGVPGRNEQGIRS</sequence>
<dbReference type="EMBL" id="BAAABM010000053">
    <property type="protein sequence ID" value="GAA0360064.1"/>
    <property type="molecule type" value="Genomic_DNA"/>
</dbReference>
<keyword evidence="2" id="KW-1185">Reference proteome</keyword>
<accession>A0ABN0XBG6</accession>
<gene>
    <name evidence="1" type="ORF">GCM10010151_57360</name>
</gene>
<reference evidence="1 2" key="1">
    <citation type="journal article" date="2019" name="Int. J. Syst. Evol. Microbiol.">
        <title>The Global Catalogue of Microorganisms (GCM) 10K type strain sequencing project: providing services to taxonomists for standard genome sequencing and annotation.</title>
        <authorList>
            <consortium name="The Broad Institute Genomics Platform"/>
            <consortium name="The Broad Institute Genome Sequencing Center for Infectious Disease"/>
            <person name="Wu L."/>
            <person name="Ma J."/>
        </authorList>
    </citation>
    <scope>NUCLEOTIDE SEQUENCE [LARGE SCALE GENOMIC DNA]</scope>
    <source>
        <strain evidence="1 2">JCM 3146</strain>
    </source>
</reference>
<dbReference type="NCBIfam" id="NF040565">
    <property type="entry name" value="SCO2521_fam"/>
    <property type="match status" value="1"/>
</dbReference>
<protein>
    <submittedName>
        <fullName evidence="1">SCO2521 family protein</fullName>
    </submittedName>
</protein>
<evidence type="ECO:0000313" key="1">
    <source>
        <dbReference type="EMBL" id="GAA0360064.1"/>
    </source>
</evidence>
<evidence type="ECO:0000313" key="2">
    <source>
        <dbReference type="Proteomes" id="UP001501822"/>
    </source>
</evidence>
<organism evidence="1 2">
    <name type="scientific">Actinoallomurus spadix</name>
    <dbReference type="NCBI Taxonomy" id="79912"/>
    <lineage>
        <taxon>Bacteria</taxon>
        <taxon>Bacillati</taxon>
        <taxon>Actinomycetota</taxon>
        <taxon>Actinomycetes</taxon>
        <taxon>Streptosporangiales</taxon>
        <taxon>Thermomonosporaceae</taxon>
        <taxon>Actinoallomurus</taxon>
    </lineage>
</organism>
<name>A0ABN0XBG6_9ACTN</name>
<dbReference type="Proteomes" id="UP001501822">
    <property type="component" value="Unassembled WGS sequence"/>
</dbReference>
<dbReference type="InterPro" id="IPR049749">
    <property type="entry name" value="SCO2521-like"/>
</dbReference>
<proteinExistence type="predicted"/>
<dbReference type="RefSeq" id="WP_252803813.1">
    <property type="nucleotide sequence ID" value="NZ_BAAABM010000053.1"/>
</dbReference>